<evidence type="ECO:0000256" key="2">
    <source>
        <dbReference type="ARBA" id="ARBA00023125"/>
    </source>
</evidence>
<dbReference type="CDD" id="cd00093">
    <property type="entry name" value="HTH_XRE"/>
    <property type="match status" value="1"/>
</dbReference>
<reference evidence="5 6" key="1">
    <citation type="submission" date="2020-01" db="EMBL/GenBank/DDBJ databases">
        <title>Complete genome sequence of a human oral phylogroup 1 Treponema sp. strain ATCC 700766, originally isolated from periodontitis dental plaque.</title>
        <authorList>
            <person name="Chan Y."/>
            <person name="Huo Y.-B."/>
            <person name="Yu X.-L."/>
            <person name="Zeng H."/>
            <person name="Leung W.-K."/>
            <person name="Watt R.M."/>
        </authorList>
    </citation>
    <scope>NUCLEOTIDE SEQUENCE [LARGE SCALE GENOMIC DNA]</scope>
    <source>
        <strain evidence="5 6">OMZ 804</strain>
    </source>
</reference>
<dbReference type="GO" id="GO:0003677">
    <property type="term" value="F:DNA binding"/>
    <property type="evidence" value="ECO:0007669"/>
    <property type="project" value="UniProtKB-KW"/>
</dbReference>
<evidence type="ECO:0000313" key="6">
    <source>
        <dbReference type="Proteomes" id="UP000464374"/>
    </source>
</evidence>
<dbReference type="PANTHER" id="PTHR36511:SF3">
    <property type="entry name" value="ANTITOXIN HIGA-2"/>
    <property type="match status" value="1"/>
</dbReference>
<keyword evidence="1" id="KW-0805">Transcription regulation</keyword>
<gene>
    <name evidence="5" type="ORF">GWP43_01490</name>
</gene>
<accession>A0A6P1XY33</accession>
<protein>
    <submittedName>
        <fullName evidence="5">Helix-turn-helix domain-containing protein</fullName>
    </submittedName>
</protein>
<dbReference type="SMART" id="SM00530">
    <property type="entry name" value="HTH_XRE"/>
    <property type="match status" value="1"/>
</dbReference>
<sequence length="110" mass="12489">MEEVNVFESIMNGLSESLEYAKGKPNKARKITITIADLPSYHCKEIKQIREELNLTQKNFACVLGVSPKTVEAWEAGRNVPQGMAQRFLQMLQLGGKKMLQDFKVIDFAR</sequence>
<evidence type="ECO:0000259" key="4">
    <source>
        <dbReference type="PROSITE" id="PS50943"/>
    </source>
</evidence>
<dbReference type="EMBL" id="CP048020">
    <property type="protein sequence ID" value="QHX42337.1"/>
    <property type="molecule type" value="Genomic_DNA"/>
</dbReference>
<keyword evidence="3" id="KW-0804">Transcription</keyword>
<dbReference type="Gene3D" id="1.10.260.40">
    <property type="entry name" value="lambda repressor-like DNA-binding domains"/>
    <property type="match status" value="1"/>
</dbReference>
<feature type="domain" description="HTH cro/C1-type" evidence="4">
    <location>
        <begin position="46"/>
        <end position="81"/>
    </location>
</feature>
<dbReference type="KEGG" id="trz:GWP43_01490"/>
<name>A0A6P1XY33_9SPIR</name>
<dbReference type="SUPFAM" id="SSF47413">
    <property type="entry name" value="lambda repressor-like DNA-binding domains"/>
    <property type="match status" value="1"/>
</dbReference>
<organism evidence="5 6">
    <name type="scientific">Treponema vincentii</name>
    <dbReference type="NCBI Taxonomy" id="69710"/>
    <lineage>
        <taxon>Bacteria</taxon>
        <taxon>Pseudomonadati</taxon>
        <taxon>Spirochaetota</taxon>
        <taxon>Spirochaetia</taxon>
        <taxon>Spirochaetales</taxon>
        <taxon>Treponemataceae</taxon>
        <taxon>Treponema</taxon>
    </lineage>
</organism>
<evidence type="ECO:0000313" key="5">
    <source>
        <dbReference type="EMBL" id="QHX42337.1"/>
    </source>
</evidence>
<dbReference type="Pfam" id="PF01381">
    <property type="entry name" value="HTH_3"/>
    <property type="match status" value="1"/>
</dbReference>
<dbReference type="PROSITE" id="PS50943">
    <property type="entry name" value="HTH_CROC1"/>
    <property type="match status" value="1"/>
</dbReference>
<dbReference type="Proteomes" id="UP000464374">
    <property type="component" value="Chromosome"/>
</dbReference>
<dbReference type="RefSeq" id="WP_162662148.1">
    <property type="nucleotide sequence ID" value="NZ_CP048020.1"/>
</dbReference>
<dbReference type="AlphaFoldDB" id="A0A6P1XY33"/>
<dbReference type="InterPro" id="IPR052359">
    <property type="entry name" value="HTH-type_reg/antitoxin"/>
</dbReference>
<dbReference type="InterPro" id="IPR010982">
    <property type="entry name" value="Lambda_DNA-bd_dom_sf"/>
</dbReference>
<evidence type="ECO:0000256" key="1">
    <source>
        <dbReference type="ARBA" id="ARBA00023015"/>
    </source>
</evidence>
<evidence type="ECO:0000256" key="3">
    <source>
        <dbReference type="ARBA" id="ARBA00023163"/>
    </source>
</evidence>
<keyword evidence="2" id="KW-0238">DNA-binding</keyword>
<proteinExistence type="predicted"/>
<dbReference type="PANTHER" id="PTHR36511">
    <property type="entry name" value="MERR FAMILY BACTERIAL REGULATORY PROTEIN"/>
    <property type="match status" value="1"/>
</dbReference>
<dbReference type="InterPro" id="IPR001387">
    <property type="entry name" value="Cro/C1-type_HTH"/>
</dbReference>